<dbReference type="Proteomes" id="UP000000390">
    <property type="component" value="Chromosome"/>
</dbReference>
<keyword evidence="1" id="KW-0812">Transmembrane</keyword>
<keyword evidence="5" id="KW-1185">Reference proteome</keyword>
<evidence type="ECO:0000313" key="3">
    <source>
        <dbReference type="EMBL" id="ELY37227.1"/>
    </source>
</evidence>
<evidence type="ECO:0000313" key="4">
    <source>
        <dbReference type="Proteomes" id="UP000000390"/>
    </source>
</evidence>
<proteinExistence type="predicted"/>
<feature type="transmembrane region" description="Helical" evidence="1">
    <location>
        <begin position="12"/>
        <end position="31"/>
    </location>
</feature>
<evidence type="ECO:0000313" key="2">
    <source>
        <dbReference type="EMBL" id="ADJ15749.1"/>
    </source>
</evidence>
<name>D8J631_HALJB</name>
<dbReference type="AlphaFoldDB" id="D8J631"/>
<dbReference type="EMBL" id="CP002062">
    <property type="protein sequence ID" value="ADJ15749.1"/>
    <property type="molecule type" value="Genomic_DNA"/>
</dbReference>
<sequence length="58" mass="6394">MIERLSNVALFALYQTTVALGLCLLPLAVAMRRVGLTLPVHRLLAAAERSYQKRSPAE</sequence>
<evidence type="ECO:0000256" key="1">
    <source>
        <dbReference type="SAM" id="Phobius"/>
    </source>
</evidence>
<reference evidence="3 5" key="2">
    <citation type="journal article" date="2014" name="PLoS Genet.">
        <title>Phylogenetically driven sequencing of extremely halophilic archaea reveals strategies for static and dynamic osmo-response.</title>
        <authorList>
            <person name="Becker E.A."/>
            <person name="Seitzer P.M."/>
            <person name="Tritt A."/>
            <person name="Larsen D."/>
            <person name="Krusor M."/>
            <person name="Yao A.I."/>
            <person name="Wu D."/>
            <person name="Madern D."/>
            <person name="Eisen J.A."/>
            <person name="Darling A.E."/>
            <person name="Facciotti M.T."/>
        </authorList>
    </citation>
    <scope>NUCLEOTIDE SEQUENCE [LARGE SCALE GENOMIC DNA]</scope>
    <source>
        <strain evidence="3">B3</strain>
        <strain evidence="5">DSM 18796 / CECT 7217 / JCM 14584 / KCTC 4019 / B3</strain>
    </source>
</reference>
<accession>D8J631</accession>
<keyword evidence="1" id="KW-0472">Membrane</keyword>
<dbReference type="PATRIC" id="fig|795797.18.peg.2369"/>
<protein>
    <submittedName>
        <fullName evidence="2">Uncharacterized protein</fullName>
    </submittedName>
</protein>
<evidence type="ECO:0000313" key="5">
    <source>
        <dbReference type="Proteomes" id="UP000011645"/>
    </source>
</evidence>
<gene>
    <name evidence="2" type="ordered locus">HacjB3_11830</name>
    <name evidence="3" type="ORF">C497_10798</name>
</gene>
<dbReference type="KEGG" id="hje:HacjB3_11830"/>
<keyword evidence="1" id="KW-1133">Transmembrane helix</keyword>
<dbReference type="STRING" id="795797.HacjB3_11830"/>
<dbReference type="eggNOG" id="arCOG08918">
    <property type="taxonomic scope" value="Archaea"/>
</dbReference>
<dbReference type="Proteomes" id="UP000011645">
    <property type="component" value="Unassembled WGS sequence"/>
</dbReference>
<dbReference type="HOGENOM" id="CLU_195712_1_0_2"/>
<organism evidence="2 4">
    <name type="scientific">Halalkalicoccus jeotgali (strain DSM 18796 / CECT 7217 / JCM 14584 / KCTC 4019 / B3)</name>
    <dbReference type="NCBI Taxonomy" id="795797"/>
    <lineage>
        <taxon>Archaea</taxon>
        <taxon>Methanobacteriati</taxon>
        <taxon>Methanobacteriota</taxon>
        <taxon>Stenosarchaea group</taxon>
        <taxon>Halobacteria</taxon>
        <taxon>Halobacteriales</taxon>
        <taxon>Halococcaceae</taxon>
        <taxon>Halalkalicoccus</taxon>
    </lineage>
</organism>
<reference evidence="2 4" key="1">
    <citation type="journal article" date="2010" name="J. Bacteriol.">
        <title>Complete genome sequence of Halalkalicoccus jeotgali B3(T), an extremely halophilic archaeon.</title>
        <authorList>
            <person name="Roh S.W."/>
            <person name="Nam Y.D."/>
            <person name="Nam S.H."/>
            <person name="Choi S.H."/>
            <person name="Park H.S."/>
            <person name="Bae J.W."/>
        </authorList>
    </citation>
    <scope>NUCLEOTIDE SEQUENCE [LARGE SCALE GENOMIC DNA]</scope>
    <source>
        <strain evidence="2">B3</strain>
        <strain evidence="4">DSM 18796 / CECT 7217 / JCM 14584 / KCTC 4019 / B3</strain>
    </source>
</reference>
<dbReference type="EMBL" id="AOHV01000027">
    <property type="protein sequence ID" value="ELY37227.1"/>
    <property type="molecule type" value="Genomic_DNA"/>
</dbReference>
<dbReference type="RefSeq" id="WP_008416635.1">
    <property type="nucleotide sequence ID" value="NZ_AOHV01000027.1"/>
</dbReference>